<evidence type="ECO:0000256" key="1">
    <source>
        <dbReference type="SAM" id="SignalP"/>
    </source>
</evidence>
<organism evidence="3 5">
    <name type="scientific">Providencia vermicola</name>
    <dbReference type="NCBI Taxonomy" id="333965"/>
    <lineage>
        <taxon>Bacteria</taxon>
        <taxon>Pseudomonadati</taxon>
        <taxon>Pseudomonadota</taxon>
        <taxon>Gammaproteobacteria</taxon>
        <taxon>Enterobacterales</taxon>
        <taxon>Morganellaceae</taxon>
        <taxon>Providencia</taxon>
    </lineage>
</organism>
<evidence type="ECO:0000313" key="3">
    <source>
        <dbReference type="EMBL" id="WFC05192.1"/>
    </source>
</evidence>
<evidence type="ECO:0000313" key="4">
    <source>
        <dbReference type="Proteomes" id="UP001057142"/>
    </source>
</evidence>
<reference evidence="3" key="2">
    <citation type="submission" date="2023-01" db="EMBL/GenBank/DDBJ databases">
        <title>The prevalence of carbapenem-resistant bacteria in aquaculture in China and the genetic diversity of carbapenem-resistant genes.</title>
        <authorList>
            <person name="Wen R."/>
        </authorList>
    </citation>
    <scope>NUCLEOTIDE SEQUENCE</scope>
    <source>
        <strain evidence="3">PVA41-chromosome</strain>
    </source>
</reference>
<dbReference type="Proteomes" id="UP001222403">
    <property type="component" value="Chromosome"/>
</dbReference>
<name>A0AAX3RSY7_9GAMM</name>
<dbReference type="AlphaFoldDB" id="A0AAX3RSY7"/>
<accession>A0AAX3RSY7</accession>
<dbReference type="RefSeq" id="WP_251464078.1">
    <property type="nucleotide sequence ID" value="NZ_CAXOLV010000002.1"/>
</dbReference>
<evidence type="ECO:0000313" key="2">
    <source>
        <dbReference type="EMBL" id="USB35975.1"/>
    </source>
</evidence>
<proteinExistence type="predicted"/>
<dbReference type="EMBL" id="CP116222">
    <property type="protein sequence ID" value="WFC05192.1"/>
    <property type="molecule type" value="Genomic_DNA"/>
</dbReference>
<gene>
    <name evidence="2" type="ORF">M5J11_14300</name>
    <name evidence="3" type="ORF">PG365_10595</name>
</gene>
<dbReference type="EMBL" id="CP097327">
    <property type="protein sequence ID" value="USB35975.1"/>
    <property type="molecule type" value="Genomic_DNA"/>
</dbReference>
<reference evidence="2" key="1">
    <citation type="journal article" date="2022" name="Front. Microbiol.">
        <title>Identification of a novel aminoglycoside O-nucleotidyltransferase AadA33 in Providencia vermicola.</title>
        <authorList>
            <person name="Feng C."/>
            <person name="Gao M."/>
            <person name="Jiang W."/>
            <person name="Shi W."/>
            <person name="Li A."/>
            <person name="Liu S."/>
            <person name="Zhang L."/>
            <person name="Zhang X."/>
            <person name="Li Q."/>
            <person name="Lin H."/>
            <person name="Lu J."/>
            <person name="Li K."/>
            <person name="Zhang H."/>
            <person name="Hu Y."/>
            <person name="Bao Q."/>
            <person name="Lin X."/>
        </authorList>
    </citation>
    <scope>NUCLEOTIDE SEQUENCE</scope>
    <source>
        <strain evidence="2">P13</strain>
    </source>
</reference>
<sequence length="70" mass="7719">MPQLKCTITAICLCIGLNHALAKTHYAMQDFSSEGMLTFSIDLPKTGHEQKLIVRGEAWGLKSQVSQPQC</sequence>
<dbReference type="Proteomes" id="UP001057142">
    <property type="component" value="Chromosome"/>
</dbReference>
<protein>
    <submittedName>
        <fullName evidence="3">Uncharacterized protein</fullName>
    </submittedName>
</protein>
<evidence type="ECO:0000313" key="5">
    <source>
        <dbReference type="Proteomes" id="UP001222403"/>
    </source>
</evidence>
<feature type="chain" id="PRO_5043668378" evidence="1">
    <location>
        <begin position="23"/>
        <end position="70"/>
    </location>
</feature>
<feature type="signal peptide" evidence="1">
    <location>
        <begin position="1"/>
        <end position="22"/>
    </location>
</feature>
<keyword evidence="4" id="KW-1185">Reference proteome</keyword>
<keyword evidence="1" id="KW-0732">Signal</keyword>